<organism evidence="2 3">
    <name type="scientific">Paenibacillus azoreducens</name>
    <dbReference type="NCBI Taxonomy" id="116718"/>
    <lineage>
        <taxon>Bacteria</taxon>
        <taxon>Bacillati</taxon>
        <taxon>Bacillota</taxon>
        <taxon>Bacilli</taxon>
        <taxon>Bacillales</taxon>
        <taxon>Paenibacillaceae</taxon>
        <taxon>Paenibacillus</taxon>
    </lineage>
</organism>
<keyword evidence="3" id="KW-1185">Reference proteome</keyword>
<name>A0A920CRY4_9BACL</name>
<gene>
    <name evidence="2" type="ORF">J34TS1_15470</name>
</gene>
<dbReference type="Proteomes" id="UP000682811">
    <property type="component" value="Unassembled WGS sequence"/>
</dbReference>
<keyword evidence="1" id="KW-1133">Transmembrane helix</keyword>
<feature type="transmembrane region" description="Helical" evidence="1">
    <location>
        <begin position="7"/>
        <end position="24"/>
    </location>
</feature>
<comment type="caution">
    <text evidence="2">The sequence shown here is derived from an EMBL/GenBank/DDBJ whole genome shotgun (WGS) entry which is preliminary data.</text>
</comment>
<keyword evidence="1" id="KW-0472">Membrane</keyword>
<protein>
    <submittedName>
        <fullName evidence="2">Uncharacterized protein</fullName>
    </submittedName>
</protein>
<dbReference type="RefSeq" id="WP_194232018.1">
    <property type="nucleotide sequence ID" value="NZ_AP025343.1"/>
</dbReference>
<evidence type="ECO:0000313" key="2">
    <source>
        <dbReference type="EMBL" id="GIO46782.1"/>
    </source>
</evidence>
<dbReference type="AlphaFoldDB" id="A0A920CRY4"/>
<dbReference type="EMBL" id="BORT01000005">
    <property type="protein sequence ID" value="GIO46782.1"/>
    <property type="molecule type" value="Genomic_DNA"/>
</dbReference>
<accession>A0A920CRY4</accession>
<reference evidence="2 3" key="1">
    <citation type="submission" date="2021-03" db="EMBL/GenBank/DDBJ databases">
        <title>Antimicrobial resistance genes in bacteria isolated from Japanese honey, and their potential for conferring macrolide and lincosamide resistance in the American foulbrood pathogen Paenibacillus larvae.</title>
        <authorList>
            <person name="Okamoto M."/>
            <person name="Kumagai M."/>
            <person name="Kanamori H."/>
            <person name="Takamatsu D."/>
        </authorList>
    </citation>
    <scope>NUCLEOTIDE SEQUENCE [LARGE SCALE GENOMIC DNA]</scope>
    <source>
        <strain evidence="2 3">J34TS1</strain>
    </source>
</reference>
<evidence type="ECO:0000256" key="1">
    <source>
        <dbReference type="SAM" id="Phobius"/>
    </source>
</evidence>
<proteinExistence type="predicted"/>
<keyword evidence="1" id="KW-0812">Transmembrane</keyword>
<sequence length="94" mass="10792">MLKKWRFLILLVVLGLTAMYYVYIMSESSTTAGVTIAEVNKNSIVVVNAVGEKTKLIVPRGIDTSCLNKKDFYFVDYYSNIFRKSTLREIHKAY</sequence>
<evidence type="ECO:0000313" key="3">
    <source>
        <dbReference type="Proteomes" id="UP000682811"/>
    </source>
</evidence>